<dbReference type="AlphaFoldDB" id="A0AA88D4T5"/>
<dbReference type="Gramene" id="FCD_00012122-RA">
    <property type="protein sequence ID" value="FCD_00012122-RA:cds"/>
    <property type="gene ID" value="FCD_00012122"/>
</dbReference>
<comment type="caution">
    <text evidence="1">The sequence shown here is derived from an EMBL/GenBank/DDBJ whole genome shotgun (WGS) entry which is preliminary data.</text>
</comment>
<sequence length="74" mass="7806">MKTANKSAPTSTAMKQCSDGLELHPKEKGCFPQGRSTAVVCFTASLTCKNLSHTARMYPLLVRVSFGGTITAGA</sequence>
<evidence type="ECO:0000313" key="2">
    <source>
        <dbReference type="Proteomes" id="UP001187192"/>
    </source>
</evidence>
<reference evidence="1" key="1">
    <citation type="submission" date="2023-07" db="EMBL/GenBank/DDBJ databases">
        <title>draft genome sequence of fig (Ficus carica).</title>
        <authorList>
            <person name="Takahashi T."/>
            <person name="Nishimura K."/>
        </authorList>
    </citation>
    <scope>NUCLEOTIDE SEQUENCE</scope>
</reference>
<accession>A0AA88D4T5</accession>
<dbReference type="Proteomes" id="UP001187192">
    <property type="component" value="Unassembled WGS sequence"/>
</dbReference>
<proteinExistence type="predicted"/>
<gene>
    <name evidence="1" type="ORF">TIFTF001_011945</name>
</gene>
<organism evidence="1 2">
    <name type="scientific">Ficus carica</name>
    <name type="common">Common fig</name>
    <dbReference type="NCBI Taxonomy" id="3494"/>
    <lineage>
        <taxon>Eukaryota</taxon>
        <taxon>Viridiplantae</taxon>
        <taxon>Streptophyta</taxon>
        <taxon>Embryophyta</taxon>
        <taxon>Tracheophyta</taxon>
        <taxon>Spermatophyta</taxon>
        <taxon>Magnoliopsida</taxon>
        <taxon>eudicotyledons</taxon>
        <taxon>Gunneridae</taxon>
        <taxon>Pentapetalae</taxon>
        <taxon>rosids</taxon>
        <taxon>fabids</taxon>
        <taxon>Rosales</taxon>
        <taxon>Moraceae</taxon>
        <taxon>Ficeae</taxon>
        <taxon>Ficus</taxon>
    </lineage>
</organism>
<evidence type="ECO:0000313" key="1">
    <source>
        <dbReference type="EMBL" id="GMN42731.1"/>
    </source>
</evidence>
<keyword evidence="2" id="KW-1185">Reference proteome</keyword>
<protein>
    <submittedName>
        <fullName evidence="1">Uncharacterized protein</fullName>
    </submittedName>
</protein>
<dbReference type="EMBL" id="BTGU01000015">
    <property type="protein sequence ID" value="GMN42731.1"/>
    <property type="molecule type" value="Genomic_DNA"/>
</dbReference>
<name>A0AA88D4T5_FICCA</name>